<reference evidence="2 3" key="1">
    <citation type="submission" date="2024-02" db="EMBL/GenBank/DDBJ databases">
        <title>Herpetosiphon gulosus NBRC 112829.</title>
        <authorList>
            <person name="Ichikawa N."/>
            <person name="Katano-Makiyama Y."/>
            <person name="Hidaka K."/>
        </authorList>
    </citation>
    <scope>NUCLEOTIDE SEQUENCE [LARGE SCALE GENOMIC DNA]</scope>
    <source>
        <strain evidence="2 3">NBRC 112829</strain>
    </source>
</reference>
<dbReference type="Pfam" id="PF00583">
    <property type="entry name" value="Acetyltransf_1"/>
    <property type="match status" value="1"/>
</dbReference>
<dbReference type="SUPFAM" id="SSF55729">
    <property type="entry name" value="Acyl-CoA N-acyltransferases (Nat)"/>
    <property type="match status" value="1"/>
</dbReference>
<dbReference type="InterPro" id="IPR016181">
    <property type="entry name" value="Acyl_CoA_acyltransferase"/>
</dbReference>
<sequence length="247" mass="27913">MQINQVLEIFMYGEIGIPSTENRSQRHVIDGLSILHVDDVWNQEPHVADEVIVQNHSPAAVLAILTSYQPTADHRITLVDRPASDHAAYHAAGYRHSSNEVLLVRRLSDLPPPDQRYSVGQAKTIAEMQWLNSNDPANRAWISETRLHESGLRHSFIRLDQRVVARVRACRIDAEHSYVMNLYTASEYRRRGIARALMIHVLHEAAAHGEQWSVLVASEAGLPLYQSLGYQQRASLVVFERVAESNS</sequence>
<evidence type="ECO:0000259" key="1">
    <source>
        <dbReference type="PROSITE" id="PS51186"/>
    </source>
</evidence>
<dbReference type="RefSeq" id="WP_345720864.1">
    <property type="nucleotide sequence ID" value="NZ_BAABRU010000003.1"/>
</dbReference>
<name>A0ABP9WVK2_9CHLR</name>
<protein>
    <recommendedName>
        <fullName evidence="1">N-acetyltransferase domain-containing protein</fullName>
    </recommendedName>
</protein>
<dbReference type="PROSITE" id="PS51186">
    <property type="entry name" value="GNAT"/>
    <property type="match status" value="1"/>
</dbReference>
<proteinExistence type="predicted"/>
<comment type="caution">
    <text evidence="2">The sequence shown here is derived from an EMBL/GenBank/DDBJ whole genome shotgun (WGS) entry which is preliminary data.</text>
</comment>
<dbReference type="EMBL" id="BAABRU010000003">
    <property type="protein sequence ID" value="GAA5527219.1"/>
    <property type="molecule type" value="Genomic_DNA"/>
</dbReference>
<evidence type="ECO:0000313" key="3">
    <source>
        <dbReference type="Proteomes" id="UP001428290"/>
    </source>
</evidence>
<dbReference type="Proteomes" id="UP001428290">
    <property type="component" value="Unassembled WGS sequence"/>
</dbReference>
<feature type="domain" description="N-acetyltransferase" evidence="1">
    <location>
        <begin position="105"/>
        <end position="247"/>
    </location>
</feature>
<keyword evidence="3" id="KW-1185">Reference proteome</keyword>
<accession>A0ABP9WVK2</accession>
<dbReference type="InterPro" id="IPR000182">
    <property type="entry name" value="GNAT_dom"/>
</dbReference>
<dbReference type="CDD" id="cd04301">
    <property type="entry name" value="NAT_SF"/>
    <property type="match status" value="1"/>
</dbReference>
<dbReference type="Gene3D" id="3.40.630.30">
    <property type="match status" value="1"/>
</dbReference>
<evidence type="ECO:0000313" key="2">
    <source>
        <dbReference type="EMBL" id="GAA5527219.1"/>
    </source>
</evidence>
<organism evidence="2 3">
    <name type="scientific">Herpetosiphon gulosus</name>
    <dbReference type="NCBI Taxonomy" id="1973496"/>
    <lineage>
        <taxon>Bacteria</taxon>
        <taxon>Bacillati</taxon>
        <taxon>Chloroflexota</taxon>
        <taxon>Chloroflexia</taxon>
        <taxon>Herpetosiphonales</taxon>
        <taxon>Herpetosiphonaceae</taxon>
        <taxon>Herpetosiphon</taxon>
    </lineage>
</organism>
<gene>
    <name evidence="2" type="ORF">Hgul01_01003</name>
</gene>